<feature type="region of interest" description="Disordered" evidence="7">
    <location>
        <begin position="501"/>
        <end position="527"/>
    </location>
</feature>
<dbReference type="GO" id="GO:0008017">
    <property type="term" value="F:microtubule binding"/>
    <property type="evidence" value="ECO:0007669"/>
    <property type="project" value="InterPro"/>
</dbReference>
<dbReference type="Gene3D" id="3.40.850.10">
    <property type="entry name" value="Kinesin motor domain"/>
    <property type="match status" value="1"/>
</dbReference>
<dbReference type="EMBL" id="SPNW01000007">
    <property type="protein sequence ID" value="TIA92340.1"/>
    <property type="molecule type" value="Genomic_DNA"/>
</dbReference>
<keyword evidence="3 6" id="KW-0175">Coiled coil</keyword>
<dbReference type="InterPro" id="IPR036961">
    <property type="entry name" value="Kinesin_motor_dom_sf"/>
</dbReference>
<dbReference type="GO" id="GO:0007018">
    <property type="term" value="P:microtubule-based movement"/>
    <property type="evidence" value="ECO:0007669"/>
    <property type="project" value="InterPro"/>
</dbReference>
<evidence type="ECO:0000256" key="5">
    <source>
        <dbReference type="PROSITE-ProRule" id="PRU00283"/>
    </source>
</evidence>
<sequence length="1427" mass="159902">MKIKVRNQIPTGYKKPTAAFTPTEAPPSPTSNPPSLGEVSDDDLVPLPPTPRHMRRKQVIDDDSDKAEQVQVFVRMRPGDVNPVAAGASVNLPKKHHLYDINKPTNTISLSANHPLVEKRSAGTPTRHSKNSEFTYDSLLLPPARTCSLYDSHITKLIHSSMAGYNSTVFAYGQTGSGKTHTLTGTEDEPGIIPLAVEQVFEEIYDDPTREFLLRVRYLEIYNEKLRDLLGPATQNDELRIREENKGNTFVENLTEVLVTTPQEVLALKDQGDLNRHVGATDWNDRSSRSHCVFQIVVESSERQSKLTKNPVSRKSTLNLIDLAGSEKATTDTSRRLEGSNINKSLLALSTVISEIVKTPKPTHIPFRNSKLTYLLKPSLSGDARVGVVCTIADGMEHHNATLDTLKFARTIKKVKVQAKRGDILDGTKDALLQQHITQIKILQKEVAELESNKYEEIRHAIAEERAANDEKVLYQNDQIDQLKRDLEEARKLVLNSASIDSEDMSNRRQSHLTHGQSRRLSDMGLGVSAPGFNVPVSKRRVLSTGIPVSTDENGEQDSRLREKDEEIESLKSLLSEVRSEQADTSSRIQDLETQLTASGSGSAEKETELQGELAKTKSENDELNKQLSDSLEQLKKMLIQQKEQAENDLNNSQELDDLRSEFANLQSARQDDELRLSALESQNELLRDDLKSADERKSVAENELKEIEKERDDVVNRLGAAEASSIEMKGRLEELTKESEALKFEKEEMQNEKASLLAKIETHEKDLSDVRIQLQTMEEKHGDVVRERDAYKTQLDEAVAAVSSSREAQAAAEKERDEAHSDLSKAKQAQKDSEDALKTADKAKHVAEEERDSHKAEAAKALQSQRAAEEALSAAETSLKTAIDAQTAAENELSTHKNEHASVRTSLDTLQSTHDTLQSTHTDLQATHIQLKEEKDEEISRLRETHKDLQQSYDTLNEALNRYKDDMQKEFDEHKREVEVLVKDANKWKAESEESQKERERLSTELSSLSKESEERQKSDKQREKEHASLKAQIADLTAEKEEQQRNATSTNADHKRNVDEIEARHQESLSKVEQELASTASQLNAAREAQASAKKDLEAEMATLINNRAEEDVEFQERLGAAEKESSDARGMATKLTSSMVEKDNTIKELEARLEEYVERQSNQEASEGFGQVHMAKRMEEYVELQDRVTELNSVIQKQTTEISKLKARPLPLPQSSHPSQPTSRISSESGAGGSVRRLFDRASSPNLRAQSTPLTTKTDDKEIDELNDVVRLQRTTIADLRKDILSWRDVSCASSVRDSLTIHQNKDSSDKTSDLDENRVPTPMSSRPSSSIDRPSTPLHRGHSRTSSVATPSKSRPLDSLSRTNSVKDTPEPLPAYDGLKSNSSIRRGPRKTLEHEIKNLQSANLVERSKKGFDSPRSKFRPS</sequence>
<proteinExistence type="inferred from homology"/>
<dbReference type="PROSITE" id="PS50067">
    <property type="entry name" value="KINESIN_MOTOR_2"/>
    <property type="match status" value="1"/>
</dbReference>
<feature type="binding site" evidence="5">
    <location>
        <begin position="173"/>
        <end position="180"/>
    </location>
    <ligand>
        <name>ATP</name>
        <dbReference type="ChEBI" id="CHEBI:30616"/>
    </ligand>
</feature>
<accession>A0A4T0FVF6</accession>
<feature type="region of interest" description="Disordered" evidence="7">
    <location>
        <begin position="802"/>
        <end position="874"/>
    </location>
</feature>
<reference evidence="9 10" key="1">
    <citation type="submission" date="2019-03" db="EMBL/GenBank/DDBJ databases">
        <title>Sequencing 23 genomes of Wallemia ichthyophaga.</title>
        <authorList>
            <person name="Gostincar C."/>
        </authorList>
    </citation>
    <scope>NUCLEOTIDE SEQUENCE [LARGE SCALE GENOMIC DNA]</scope>
    <source>
        <strain evidence="9 10">EXF-5753</strain>
    </source>
</reference>
<feature type="compositionally biased region" description="Basic and acidic residues" evidence="7">
    <location>
        <begin position="984"/>
        <end position="1004"/>
    </location>
</feature>
<feature type="region of interest" description="Disordered" evidence="7">
    <location>
        <begin position="1123"/>
        <end position="1142"/>
    </location>
</feature>
<dbReference type="InterPro" id="IPR027640">
    <property type="entry name" value="Kinesin-like_fam"/>
</dbReference>
<feature type="compositionally biased region" description="Basic and acidic residues" evidence="7">
    <location>
        <begin position="1307"/>
        <end position="1322"/>
    </location>
</feature>
<feature type="region of interest" description="Disordered" evidence="7">
    <location>
        <begin position="1208"/>
        <end position="1262"/>
    </location>
</feature>
<feature type="compositionally biased region" description="Basic and acidic residues" evidence="7">
    <location>
        <begin position="813"/>
        <end position="859"/>
    </location>
</feature>
<evidence type="ECO:0000313" key="9">
    <source>
        <dbReference type="EMBL" id="TIA92340.1"/>
    </source>
</evidence>
<feature type="region of interest" description="Disordered" evidence="7">
    <location>
        <begin position="1"/>
        <end position="65"/>
    </location>
</feature>
<dbReference type="Pfam" id="PF00225">
    <property type="entry name" value="Kinesin"/>
    <property type="match status" value="1"/>
</dbReference>
<feature type="compositionally biased region" description="Low complexity" evidence="7">
    <location>
        <begin position="1324"/>
        <end position="1341"/>
    </location>
</feature>
<feature type="compositionally biased region" description="Basic and acidic residues" evidence="7">
    <location>
        <begin position="1411"/>
        <end position="1421"/>
    </location>
</feature>
<evidence type="ECO:0000256" key="3">
    <source>
        <dbReference type="ARBA" id="ARBA00023054"/>
    </source>
</evidence>
<organism evidence="9 10">
    <name type="scientific">Wallemia hederae</name>
    <dbReference type="NCBI Taxonomy" id="1540922"/>
    <lineage>
        <taxon>Eukaryota</taxon>
        <taxon>Fungi</taxon>
        <taxon>Dikarya</taxon>
        <taxon>Basidiomycota</taxon>
        <taxon>Wallemiomycotina</taxon>
        <taxon>Wallemiomycetes</taxon>
        <taxon>Wallemiales</taxon>
        <taxon>Wallemiaceae</taxon>
        <taxon>Wallemia</taxon>
    </lineage>
</organism>
<evidence type="ECO:0000256" key="4">
    <source>
        <dbReference type="ARBA" id="ARBA00023175"/>
    </source>
</evidence>
<evidence type="ECO:0000256" key="6">
    <source>
        <dbReference type="SAM" id="Coils"/>
    </source>
</evidence>
<dbReference type="InterPro" id="IPR019821">
    <property type="entry name" value="Kinesin_motor_CS"/>
</dbReference>
<feature type="region of interest" description="Disordered" evidence="7">
    <location>
        <begin position="544"/>
        <end position="564"/>
    </location>
</feature>
<feature type="compositionally biased region" description="Low complexity" evidence="7">
    <location>
        <begin position="1216"/>
        <end position="1226"/>
    </location>
</feature>
<keyword evidence="10" id="KW-1185">Reference proteome</keyword>
<feature type="domain" description="Kinesin motor" evidence="8">
    <location>
        <begin position="69"/>
        <end position="415"/>
    </location>
</feature>
<name>A0A4T0FVF6_9BASI</name>
<dbReference type="SUPFAM" id="SSF52540">
    <property type="entry name" value="P-loop containing nucleoside triphosphate hydrolases"/>
    <property type="match status" value="1"/>
</dbReference>
<dbReference type="PANTHER" id="PTHR47968">
    <property type="entry name" value="CENTROMERE PROTEIN E"/>
    <property type="match status" value="1"/>
</dbReference>
<feature type="compositionally biased region" description="Basic and acidic residues" evidence="7">
    <location>
        <begin position="1054"/>
        <end position="1076"/>
    </location>
</feature>
<feature type="compositionally biased region" description="Polar residues" evidence="7">
    <location>
        <begin position="1348"/>
        <end position="1357"/>
    </location>
</feature>
<feature type="compositionally biased region" description="Basic and acidic residues" evidence="7">
    <location>
        <begin position="604"/>
        <end position="625"/>
    </location>
</feature>
<gene>
    <name evidence="9" type="ORF">E3P99_00675</name>
</gene>
<dbReference type="PROSITE" id="PS00411">
    <property type="entry name" value="KINESIN_MOTOR_1"/>
    <property type="match status" value="1"/>
</dbReference>
<feature type="region of interest" description="Disordered" evidence="7">
    <location>
        <begin position="1306"/>
        <end position="1427"/>
    </location>
</feature>
<evidence type="ECO:0000259" key="8">
    <source>
        <dbReference type="PROSITE" id="PS50067"/>
    </source>
</evidence>
<dbReference type="PANTHER" id="PTHR47968:SF75">
    <property type="entry name" value="CENTROMERE-ASSOCIATED PROTEIN E"/>
    <property type="match status" value="1"/>
</dbReference>
<feature type="compositionally biased region" description="Low complexity" evidence="7">
    <location>
        <begin position="802"/>
        <end position="812"/>
    </location>
</feature>
<dbReference type="SMART" id="SM00129">
    <property type="entry name" value="KISc"/>
    <property type="match status" value="1"/>
</dbReference>
<feature type="region of interest" description="Disordered" evidence="7">
    <location>
        <begin position="577"/>
        <end position="626"/>
    </location>
</feature>
<feature type="compositionally biased region" description="Polar residues" evidence="7">
    <location>
        <begin position="583"/>
        <end position="602"/>
    </location>
</feature>
<feature type="compositionally biased region" description="Polar residues" evidence="7">
    <location>
        <begin position="909"/>
        <end position="929"/>
    </location>
</feature>
<feature type="region of interest" description="Disordered" evidence="7">
    <location>
        <begin position="984"/>
        <end position="1093"/>
    </location>
</feature>
<keyword evidence="2 5" id="KW-0067">ATP-binding</keyword>
<dbReference type="GO" id="GO:0003777">
    <property type="term" value="F:microtubule motor activity"/>
    <property type="evidence" value="ECO:0007669"/>
    <property type="project" value="InterPro"/>
</dbReference>
<dbReference type="PRINTS" id="PR00380">
    <property type="entry name" value="KINESINHEAVY"/>
</dbReference>
<comment type="similarity">
    <text evidence="5">Belongs to the TRAFAC class myosin-kinesin ATPase superfamily. Kinesin family.</text>
</comment>
<evidence type="ECO:0000313" key="10">
    <source>
        <dbReference type="Proteomes" id="UP000310189"/>
    </source>
</evidence>
<dbReference type="OrthoDB" id="3176171at2759"/>
<protein>
    <recommendedName>
        <fullName evidence="8">Kinesin motor domain-containing protein</fullName>
    </recommendedName>
</protein>
<evidence type="ECO:0000256" key="2">
    <source>
        <dbReference type="ARBA" id="ARBA00022840"/>
    </source>
</evidence>
<feature type="region of interest" description="Disordered" evidence="7">
    <location>
        <begin position="909"/>
        <end position="939"/>
    </location>
</feature>
<dbReference type="InterPro" id="IPR001752">
    <property type="entry name" value="Kinesin_motor_dom"/>
</dbReference>
<comment type="caution">
    <text evidence="9">The sequence shown here is derived from an EMBL/GenBank/DDBJ whole genome shotgun (WGS) entry which is preliminary data.</text>
</comment>
<dbReference type="InterPro" id="IPR027417">
    <property type="entry name" value="P-loop_NTPase"/>
</dbReference>
<dbReference type="Proteomes" id="UP000310189">
    <property type="component" value="Unassembled WGS sequence"/>
</dbReference>
<keyword evidence="1 5" id="KW-0547">Nucleotide-binding</keyword>
<feature type="compositionally biased region" description="Polar residues" evidence="7">
    <location>
        <begin position="1246"/>
        <end position="1259"/>
    </location>
</feature>
<evidence type="ECO:0000256" key="1">
    <source>
        <dbReference type="ARBA" id="ARBA00022741"/>
    </source>
</evidence>
<keyword evidence="4 5" id="KW-0505">Motor protein</keyword>
<feature type="coiled-coil region" evidence="6">
    <location>
        <begin position="433"/>
        <end position="493"/>
    </location>
</feature>
<evidence type="ECO:0000256" key="7">
    <source>
        <dbReference type="SAM" id="MobiDB-lite"/>
    </source>
</evidence>
<dbReference type="GO" id="GO:0005524">
    <property type="term" value="F:ATP binding"/>
    <property type="evidence" value="ECO:0007669"/>
    <property type="project" value="UniProtKB-UniRule"/>
</dbReference>
<feature type="compositionally biased region" description="Basic and acidic residues" evidence="7">
    <location>
        <begin position="1012"/>
        <end position="1030"/>
    </location>
</feature>